<dbReference type="PANTHER" id="PTHR34846">
    <property type="entry name" value="4-CARBOXYMUCONOLACTONE DECARBOXYLASE FAMILY PROTEIN (AFU_ORTHOLOGUE AFUA_6G11590)"/>
    <property type="match status" value="1"/>
</dbReference>
<proteinExistence type="predicted"/>
<dbReference type="Proteomes" id="UP000602395">
    <property type="component" value="Unassembled WGS sequence"/>
</dbReference>
<sequence length="182" mass="19676">MRAIERIRGYVNALGSSKRHRGDLAGWLGRRPQLLAATGVYESALLFSNRLDPKLKELAELKTAGLVSCEFCLDIGSALARGAGVTEQQMRDLPNFRTSDAYTDLEKSVLAYAEAMTVTPAVGDDLAELRDQLSRELSKGQIAELAATIAWENQRARLNQSLGVRPTGMSDGAACALPEPEA</sequence>
<dbReference type="InterPro" id="IPR029032">
    <property type="entry name" value="AhpD-like"/>
</dbReference>
<dbReference type="Gene3D" id="1.20.1290.10">
    <property type="entry name" value="AhpD-like"/>
    <property type="match status" value="1"/>
</dbReference>
<evidence type="ECO:0000259" key="1">
    <source>
        <dbReference type="Pfam" id="PF02627"/>
    </source>
</evidence>
<keyword evidence="3" id="KW-1185">Reference proteome</keyword>
<reference evidence="2 3" key="1">
    <citation type="submission" date="2020-09" db="EMBL/GenBank/DDBJ databases">
        <title>Novel species in genus Gordonia.</title>
        <authorList>
            <person name="Zhang G."/>
        </authorList>
    </citation>
    <scope>NUCLEOTIDE SEQUENCE [LARGE SCALE GENOMIC DNA]</scope>
    <source>
        <strain evidence="2 3">ON-33</strain>
    </source>
</reference>
<dbReference type="NCBIfam" id="TIGR00778">
    <property type="entry name" value="ahpD_dom"/>
    <property type="match status" value="1"/>
</dbReference>
<comment type="caution">
    <text evidence="2">The sequence shown here is derived from an EMBL/GenBank/DDBJ whole genome shotgun (WGS) entry which is preliminary data.</text>
</comment>
<dbReference type="RefSeq" id="WP_190266066.1">
    <property type="nucleotide sequence ID" value="NZ_BAABAD010000003.1"/>
</dbReference>
<protein>
    <submittedName>
        <fullName evidence="2">Carboxymuconolactone decarboxylase family protein</fullName>
    </submittedName>
</protein>
<feature type="domain" description="Carboxymuconolactone decarboxylase-like" evidence="1">
    <location>
        <begin position="32"/>
        <end position="115"/>
    </location>
</feature>
<organism evidence="2 3">
    <name type="scientific">Gordonia hankookensis</name>
    <dbReference type="NCBI Taxonomy" id="589403"/>
    <lineage>
        <taxon>Bacteria</taxon>
        <taxon>Bacillati</taxon>
        <taxon>Actinomycetota</taxon>
        <taxon>Actinomycetes</taxon>
        <taxon>Mycobacteriales</taxon>
        <taxon>Gordoniaceae</taxon>
        <taxon>Gordonia</taxon>
    </lineage>
</organism>
<dbReference type="Pfam" id="PF02627">
    <property type="entry name" value="CMD"/>
    <property type="match status" value="1"/>
</dbReference>
<dbReference type="InterPro" id="IPR004675">
    <property type="entry name" value="AhpD_core"/>
</dbReference>
<dbReference type="InterPro" id="IPR003779">
    <property type="entry name" value="CMD-like"/>
</dbReference>
<gene>
    <name evidence="2" type="ORF">IDF66_06255</name>
</gene>
<evidence type="ECO:0000313" key="3">
    <source>
        <dbReference type="Proteomes" id="UP000602395"/>
    </source>
</evidence>
<evidence type="ECO:0000313" key="2">
    <source>
        <dbReference type="EMBL" id="MBD1319181.1"/>
    </source>
</evidence>
<dbReference type="PANTHER" id="PTHR34846:SF10">
    <property type="entry name" value="CYTOPLASMIC PROTEIN"/>
    <property type="match status" value="1"/>
</dbReference>
<name>A0ABR7W8N2_9ACTN</name>
<accession>A0ABR7W8N2</accession>
<dbReference type="EMBL" id="JACWMS010000001">
    <property type="protein sequence ID" value="MBD1319181.1"/>
    <property type="molecule type" value="Genomic_DNA"/>
</dbReference>
<dbReference type="SUPFAM" id="SSF69118">
    <property type="entry name" value="AhpD-like"/>
    <property type="match status" value="1"/>
</dbReference>